<proteinExistence type="predicted"/>
<accession>A0AAW1H461</accession>
<evidence type="ECO:0000256" key="2">
    <source>
        <dbReference type="SAM" id="MobiDB-lite"/>
    </source>
</evidence>
<keyword evidence="1" id="KW-0175">Coiled coil</keyword>
<evidence type="ECO:0000313" key="3">
    <source>
        <dbReference type="EMBL" id="KAK9670671.1"/>
    </source>
</evidence>
<reference evidence="3" key="1">
    <citation type="submission" date="2024-03" db="EMBL/GenBank/DDBJ databases">
        <title>WGS assembly of Saponaria officinalis var. Norfolk2.</title>
        <authorList>
            <person name="Jenkins J."/>
            <person name="Shu S."/>
            <person name="Grimwood J."/>
            <person name="Barry K."/>
            <person name="Goodstein D."/>
            <person name="Schmutz J."/>
            <person name="Leebens-Mack J."/>
            <person name="Osbourn A."/>
        </authorList>
    </citation>
    <scope>NUCLEOTIDE SEQUENCE [LARGE SCALE GENOMIC DNA]</scope>
    <source>
        <strain evidence="3">JIC</strain>
    </source>
</reference>
<comment type="caution">
    <text evidence="3">The sequence shown here is derived from an EMBL/GenBank/DDBJ whole genome shotgun (WGS) entry which is preliminary data.</text>
</comment>
<dbReference type="Proteomes" id="UP001443914">
    <property type="component" value="Unassembled WGS sequence"/>
</dbReference>
<name>A0AAW1H461_SAPOF</name>
<organism evidence="3 4">
    <name type="scientific">Saponaria officinalis</name>
    <name type="common">Common soapwort</name>
    <name type="synonym">Lychnis saponaria</name>
    <dbReference type="NCBI Taxonomy" id="3572"/>
    <lineage>
        <taxon>Eukaryota</taxon>
        <taxon>Viridiplantae</taxon>
        <taxon>Streptophyta</taxon>
        <taxon>Embryophyta</taxon>
        <taxon>Tracheophyta</taxon>
        <taxon>Spermatophyta</taxon>
        <taxon>Magnoliopsida</taxon>
        <taxon>eudicotyledons</taxon>
        <taxon>Gunneridae</taxon>
        <taxon>Pentapetalae</taxon>
        <taxon>Caryophyllales</taxon>
        <taxon>Caryophyllaceae</taxon>
        <taxon>Caryophylleae</taxon>
        <taxon>Saponaria</taxon>
    </lineage>
</organism>
<evidence type="ECO:0000313" key="4">
    <source>
        <dbReference type="Proteomes" id="UP001443914"/>
    </source>
</evidence>
<dbReference type="AlphaFoldDB" id="A0AAW1H461"/>
<keyword evidence="4" id="KW-1185">Reference proteome</keyword>
<feature type="region of interest" description="Disordered" evidence="2">
    <location>
        <begin position="1"/>
        <end position="30"/>
    </location>
</feature>
<feature type="compositionally biased region" description="Basic and acidic residues" evidence="2">
    <location>
        <begin position="1"/>
        <end position="14"/>
    </location>
</feature>
<protein>
    <recommendedName>
        <fullName evidence="5">Protein SKIP34</fullName>
    </recommendedName>
</protein>
<dbReference type="EMBL" id="JBDFQZ010000013">
    <property type="protein sequence ID" value="KAK9670671.1"/>
    <property type="molecule type" value="Genomic_DNA"/>
</dbReference>
<evidence type="ECO:0008006" key="5">
    <source>
        <dbReference type="Google" id="ProtNLM"/>
    </source>
</evidence>
<gene>
    <name evidence="3" type="ORF">RND81_13G216900</name>
</gene>
<feature type="coiled-coil region" evidence="1">
    <location>
        <begin position="33"/>
        <end position="60"/>
    </location>
</feature>
<evidence type="ECO:0000256" key="1">
    <source>
        <dbReference type="SAM" id="Coils"/>
    </source>
</evidence>
<sequence length="98" mass="11486">MCYHHEEEWREEGLRHRRPPPTPPPTTNSAAVIDNLRRRLADIEARLALARAREAALSRQLNDAKRFVSVMEILETYLNRRFREQQHLLSRLLSSVSA</sequence>